<reference evidence="1" key="1">
    <citation type="journal article" date="2014" name="Front. Microbiol.">
        <title>High frequency of phylogenetically diverse reductive dehalogenase-homologous genes in deep subseafloor sedimentary metagenomes.</title>
        <authorList>
            <person name="Kawai M."/>
            <person name="Futagami T."/>
            <person name="Toyoda A."/>
            <person name="Takaki Y."/>
            <person name="Nishi S."/>
            <person name="Hori S."/>
            <person name="Arai W."/>
            <person name="Tsubouchi T."/>
            <person name="Morono Y."/>
            <person name="Uchiyama I."/>
            <person name="Ito T."/>
            <person name="Fujiyama A."/>
            <person name="Inagaki F."/>
            <person name="Takami H."/>
        </authorList>
    </citation>
    <scope>NUCLEOTIDE SEQUENCE</scope>
    <source>
        <strain evidence="1">Expedition CK06-06</strain>
    </source>
</reference>
<accession>X1LT97</accession>
<sequence>DLTYAGMPVRLSKTPYEMRRAPFLGEHNEYVFVQSLGMSDEEFAQLMAEGVLE</sequence>
<evidence type="ECO:0008006" key="2">
    <source>
        <dbReference type="Google" id="ProtNLM"/>
    </source>
</evidence>
<dbReference type="EMBL" id="BARV01013414">
    <property type="protein sequence ID" value="GAI22328.1"/>
    <property type="molecule type" value="Genomic_DNA"/>
</dbReference>
<comment type="caution">
    <text evidence="1">The sequence shown here is derived from an EMBL/GenBank/DDBJ whole genome shotgun (WGS) entry which is preliminary data.</text>
</comment>
<organism evidence="1">
    <name type="scientific">marine sediment metagenome</name>
    <dbReference type="NCBI Taxonomy" id="412755"/>
    <lineage>
        <taxon>unclassified sequences</taxon>
        <taxon>metagenomes</taxon>
        <taxon>ecological metagenomes</taxon>
    </lineage>
</organism>
<feature type="non-terminal residue" evidence="1">
    <location>
        <position position="1"/>
    </location>
</feature>
<dbReference type="AlphaFoldDB" id="X1LT97"/>
<dbReference type="InterPro" id="IPR023606">
    <property type="entry name" value="CoA-Trfase_III_dom_1_sf"/>
</dbReference>
<protein>
    <recommendedName>
        <fullName evidence="2">CoA transferase</fullName>
    </recommendedName>
</protein>
<dbReference type="SUPFAM" id="SSF89796">
    <property type="entry name" value="CoA-transferase family III (CaiB/BaiF)"/>
    <property type="match status" value="1"/>
</dbReference>
<dbReference type="Gene3D" id="3.40.50.10540">
    <property type="entry name" value="Crotonobetainyl-coa:carnitine coa-transferase, domain 1"/>
    <property type="match status" value="1"/>
</dbReference>
<gene>
    <name evidence="1" type="ORF">S06H3_24235</name>
</gene>
<proteinExistence type="predicted"/>
<name>X1LT97_9ZZZZ</name>
<evidence type="ECO:0000313" key="1">
    <source>
        <dbReference type="EMBL" id="GAI22328.1"/>
    </source>
</evidence>